<dbReference type="InterPro" id="IPR043502">
    <property type="entry name" value="DNA/RNA_pol_sf"/>
</dbReference>
<evidence type="ECO:0000259" key="1">
    <source>
        <dbReference type="PROSITE" id="PS50878"/>
    </source>
</evidence>
<evidence type="ECO:0000313" key="3">
    <source>
        <dbReference type="Proteomes" id="UP001289374"/>
    </source>
</evidence>
<accession>A0AAE1TAP3</accession>
<dbReference type="EMBL" id="JACGWL010000325">
    <property type="protein sequence ID" value="KAK4384096.1"/>
    <property type="molecule type" value="Genomic_DNA"/>
</dbReference>
<proteinExistence type="predicted"/>
<reference evidence="2" key="2">
    <citation type="journal article" date="2024" name="Plant">
        <title>Genomic evolution and insights into agronomic trait innovations of Sesamum species.</title>
        <authorList>
            <person name="Miao H."/>
            <person name="Wang L."/>
            <person name="Qu L."/>
            <person name="Liu H."/>
            <person name="Sun Y."/>
            <person name="Le M."/>
            <person name="Wang Q."/>
            <person name="Wei S."/>
            <person name="Zheng Y."/>
            <person name="Lin W."/>
            <person name="Duan Y."/>
            <person name="Cao H."/>
            <person name="Xiong S."/>
            <person name="Wang X."/>
            <person name="Wei L."/>
            <person name="Li C."/>
            <person name="Ma Q."/>
            <person name="Ju M."/>
            <person name="Zhao R."/>
            <person name="Li G."/>
            <person name="Mu C."/>
            <person name="Tian Q."/>
            <person name="Mei H."/>
            <person name="Zhang T."/>
            <person name="Gao T."/>
            <person name="Zhang H."/>
        </authorList>
    </citation>
    <scope>NUCLEOTIDE SEQUENCE</scope>
    <source>
        <strain evidence="2">K16</strain>
    </source>
</reference>
<evidence type="ECO:0000313" key="2">
    <source>
        <dbReference type="EMBL" id="KAK4384096.1"/>
    </source>
</evidence>
<dbReference type="InterPro" id="IPR000477">
    <property type="entry name" value="RT_dom"/>
</dbReference>
<organism evidence="2 3">
    <name type="scientific">Sesamum angolense</name>
    <dbReference type="NCBI Taxonomy" id="2727404"/>
    <lineage>
        <taxon>Eukaryota</taxon>
        <taxon>Viridiplantae</taxon>
        <taxon>Streptophyta</taxon>
        <taxon>Embryophyta</taxon>
        <taxon>Tracheophyta</taxon>
        <taxon>Spermatophyta</taxon>
        <taxon>Magnoliopsida</taxon>
        <taxon>eudicotyledons</taxon>
        <taxon>Gunneridae</taxon>
        <taxon>Pentapetalae</taxon>
        <taxon>asterids</taxon>
        <taxon>lamiids</taxon>
        <taxon>Lamiales</taxon>
        <taxon>Pedaliaceae</taxon>
        <taxon>Sesamum</taxon>
    </lineage>
</organism>
<dbReference type="Proteomes" id="UP001289374">
    <property type="component" value="Unassembled WGS sequence"/>
</dbReference>
<feature type="domain" description="Reverse transcriptase" evidence="1">
    <location>
        <begin position="95"/>
        <end position="346"/>
    </location>
</feature>
<dbReference type="PROSITE" id="PS50878">
    <property type="entry name" value="RT_POL"/>
    <property type="match status" value="1"/>
</dbReference>
<dbReference type="Pfam" id="PF00078">
    <property type="entry name" value="RVT_1"/>
    <property type="match status" value="1"/>
</dbReference>
<dbReference type="SUPFAM" id="SSF56672">
    <property type="entry name" value="DNA/RNA polymerases"/>
    <property type="match status" value="1"/>
</dbReference>
<protein>
    <submittedName>
        <fullName evidence="2">Retrovirus-related Pol polyprotein from type-1 retrotransposable element R2</fullName>
    </submittedName>
</protein>
<keyword evidence="3" id="KW-1185">Reference proteome</keyword>
<dbReference type="PANTHER" id="PTHR33116:SF76">
    <property type="entry name" value="DUF4283 DOMAIN-CONTAINING PROTEIN"/>
    <property type="match status" value="1"/>
</dbReference>
<dbReference type="PANTHER" id="PTHR33116">
    <property type="entry name" value="REVERSE TRANSCRIPTASE ZINC-BINDING DOMAIN-CONTAINING PROTEIN-RELATED-RELATED"/>
    <property type="match status" value="1"/>
</dbReference>
<comment type="caution">
    <text evidence="2">The sequence shown here is derived from an EMBL/GenBank/DDBJ whole genome shotgun (WGS) entry which is preliminary data.</text>
</comment>
<name>A0AAE1TAP3_9LAMI</name>
<dbReference type="AlphaFoldDB" id="A0AAE1TAP3"/>
<sequence>MADRHDTLLLHLENYCRMVYLKATKLKQVMLQQRAKMQWRKGGDQCSKVFFRRVAMQRANKRIFQVFDEDGRTYTEPQDVSDTFVEYFRRLLGGERVMRNLDLRYLRSWARHIITEEEANSLSRPITTDDMKNAIFDIEEDRAPGPDWFSSGFFKAAWPVVGAEVMTAVMDFFSTGYNQSRLPPRCALKVDLRKAYDTVEWDFLVATLHLFGFLMAFIRWIEECVTTLHFSLYLNGEVHGFFAGARGLRQGDPMSPYLFVLVMEDLNLFQLSFADDLLLLSKAEVRSVNLFRRGLEVFASLSGLHTNPQKSQLIISKAAQGIRSALIDTLGYQEGQLPVRYLGLPLISSHLTISDCQPLFQKIDRRNNGWEGTSLSFTGRVQLIKSVLLALGVYWAMAFLLPKGVIKEIVKRLRNFLWKGTSASGYPKVARDLACRPLEEGGQGIRDVLALNRALMSRHLWSVICHDRTSIWVDWIVHYRLRGKSIWTVSTTKGAWGWRKMLTLGNILLPHIKFRVGYGDSFSIWHDPWHCLGPLILAFPRGPQLTQTAPHDLLNVVIDNSCWRWPLITDIACLEITRLLSSIHHGNDSIT</sequence>
<gene>
    <name evidence="2" type="ORF">Sango_3092100</name>
</gene>
<reference evidence="2" key="1">
    <citation type="submission" date="2020-06" db="EMBL/GenBank/DDBJ databases">
        <authorList>
            <person name="Li T."/>
            <person name="Hu X."/>
            <person name="Zhang T."/>
            <person name="Song X."/>
            <person name="Zhang H."/>
            <person name="Dai N."/>
            <person name="Sheng W."/>
            <person name="Hou X."/>
            <person name="Wei L."/>
        </authorList>
    </citation>
    <scope>NUCLEOTIDE SEQUENCE</scope>
    <source>
        <strain evidence="2">K16</strain>
        <tissue evidence="2">Leaf</tissue>
    </source>
</reference>